<keyword evidence="1" id="KW-0732">Signal</keyword>
<proteinExistence type="predicted"/>
<dbReference type="InterPro" id="IPR011249">
    <property type="entry name" value="Metalloenz_LuxS/M16"/>
</dbReference>
<feature type="domain" description="Peptidase M16 N-terminal" evidence="2">
    <location>
        <begin position="88"/>
        <end position="171"/>
    </location>
</feature>
<feature type="signal peptide" evidence="1">
    <location>
        <begin position="1"/>
        <end position="20"/>
    </location>
</feature>
<gene>
    <name evidence="4" type="ORF">QWY31_11730</name>
</gene>
<evidence type="ECO:0000259" key="3">
    <source>
        <dbReference type="Pfam" id="PF05193"/>
    </source>
</evidence>
<dbReference type="Gene3D" id="3.30.830.10">
    <property type="entry name" value="Metalloenzyme, LuxS/M16 peptidase-like"/>
    <property type="match status" value="2"/>
</dbReference>
<sequence length="688" mass="75496">MKNTYIYIVVLLLTFSQALAQTDRSKLPAPGPAPQINLGEYESFTLKNGLKVFVIQNDKLPRIAFSLILDVDPVMEGEQAGYISMAGQLMRNGTKTRTKEQLDEEVDFIGASLSTSSTGIYASSLSKHTDKLMALMSDVLLNPSFPVEELEKLKKRTLSGLQSSKDNPNAISSNVSNVVRYGAAHPYGEIETEATIEKIDLQSCINYYNTYFKPNVAYLAIVGDINKKDAEKLVNKYFGGWKKGTVPTHSYPAQVAPAKTKVVVVDRPSSVQSVINITYPVDLKPGTPEAIKTRVMNQILGGSGTARLFMNLREDKAFTYGAYSSLSADELVGTFSANASVRNEVTDSAVVELLYEMNKIVKEKVTEEELQKVKNNITGSFARSLENPSTIASFALNIERYKLPKDYYANYLKTVEALTLEDIQATARQFVRPDNAYIVIVGNGKQIVPGLGKFGEIEYRDVYGKVYVPEVTDIPQGLTAAKVIENYINALGGKAKIEALKSINTEMAASVQGMNLTMKVVKTNSGKFLNEVSMPGMTISKTVINGDKGYTVMQGQKMNLEGDKLKEALQQADMFAEMNYEKNGVKTNLLGIEDVEGNKAYAIEVENAAGKKSTSYFDVQSGLKVKEATTVDTPNGPFNTSVSFSDYREVEGIKVPYVMTINQGMVIKAEVKTVEINGELAEGLFTIE</sequence>
<dbReference type="Gene3D" id="2.50.20.10">
    <property type="entry name" value="Lipoprotein localisation LolA/LolB/LppX"/>
    <property type="match status" value="1"/>
</dbReference>
<dbReference type="RefSeq" id="WP_320004713.1">
    <property type="nucleotide sequence ID" value="NZ_JAUHJS010000006.1"/>
</dbReference>
<dbReference type="InterPro" id="IPR011765">
    <property type="entry name" value="Pept_M16_N"/>
</dbReference>
<name>A0ABT8F6T3_9BACT</name>
<dbReference type="Proteomes" id="UP001168552">
    <property type="component" value="Unassembled WGS sequence"/>
</dbReference>
<evidence type="ECO:0000313" key="5">
    <source>
        <dbReference type="Proteomes" id="UP001168552"/>
    </source>
</evidence>
<dbReference type="Pfam" id="PF00675">
    <property type="entry name" value="Peptidase_M16"/>
    <property type="match status" value="1"/>
</dbReference>
<dbReference type="EMBL" id="JAUHJS010000006">
    <property type="protein sequence ID" value="MDN4166177.1"/>
    <property type="molecule type" value="Genomic_DNA"/>
</dbReference>
<evidence type="ECO:0000256" key="1">
    <source>
        <dbReference type="SAM" id="SignalP"/>
    </source>
</evidence>
<organism evidence="4 5">
    <name type="scientific">Shiella aurantiaca</name>
    <dbReference type="NCBI Taxonomy" id="3058365"/>
    <lineage>
        <taxon>Bacteria</taxon>
        <taxon>Pseudomonadati</taxon>
        <taxon>Bacteroidota</taxon>
        <taxon>Cytophagia</taxon>
        <taxon>Cytophagales</taxon>
        <taxon>Shiellaceae</taxon>
        <taxon>Shiella</taxon>
    </lineage>
</organism>
<accession>A0ABT8F6T3</accession>
<dbReference type="SUPFAM" id="SSF63411">
    <property type="entry name" value="LuxS/MPP-like metallohydrolase"/>
    <property type="match status" value="2"/>
</dbReference>
<dbReference type="InterPro" id="IPR050361">
    <property type="entry name" value="MPP/UQCRC_Complex"/>
</dbReference>
<dbReference type="InterPro" id="IPR007863">
    <property type="entry name" value="Peptidase_M16_C"/>
</dbReference>
<feature type="chain" id="PRO_5046470028" evidence="1">
    <location>
        <begin position="21"/>
        <end position="688"/>
    </location>
</feature>
<evidence type="ECO:0000259" key="2">
    <source>
        <dbReference type="Pfam" id="PF00675"/>
    </source>
</evidence>
<feature type="domain" description="Peptidase M16 C-terminal" evidence="3">
    <location>
        <begin position="199"/>
        <end position="376"/>
    </location>
</feature>
<comment type="caution">
    <text evidence="4">The sequence shown here is derived from an EMBL/GenBank/DDBJ whole genome shotgun (WGS) entry which is preliminary data.</text>
</comment>
<protein>
    <submittedName>
        <fullName evidence="4">Pitrilysin family protein</fullName>
    </submittedName>
</protein>
<evidence type="ECO:0000313" key="4">
    <source>
        <dbReference type="EMBL" id="MDN4166177.1"/>
    </source>
</evidence>
<reference evidence="4" key="1">
    <citation type="submission" date="2023-06" db="EMBL/GenBank/DDBJ databases">
        <title>Cytophagales bacterium Strain LB-30, isolated from soil.</title>
        <authorList>
            <person name="Liu B."/>
        </authorList>
    </citation>
    <scope>NUCLEOTIDE SEQUENCE</scope>
    <source>
        <strain evidence="4">LB-30</strain>
    </source>
</reference>
<keyword evidence="5" id="KW-1185">Reference proteome</keyword>
<dbReference type="PANTHER" id="PTHR11851">
    <property type="entry name" value="METALLOPROTEASE"/>
    <property type="match status" value="1"/>
</dbReference>
<dbReference type="Pfam" id="PF05193">
    <property type="entry name" value="Peptidase_M16_C"/>
    <property type="match status" value="1"/>
</dbReference>